<dbReference type="InterPro" id="IPR053148">
    <property type="entry name" value="PD-DEXK-like_domain"/>
</dbReference>
<dbReference type="PANTHER" id="PTHR30547:SF5">
    <property type="entry name" value="NUCLEASE YHCG-RELATED"/>
    <property type="match status" value="1"/>
</dbReference>
<evidence type="ECO:0000313" key="3">
    <source>
        <dbReference type="Proteomes" id="UP001597546"/>
    </source>
</evidence>
<protein>
    <submittedName>
        <fullName evidence="2">DUF1016 N-terminal domain-containing protein</fullName>
    </submittedName>
</protein>
<dbReference type="InterPro" id="IPR041527">
    <property type="entry name" value="YhcG_N"/>
</dbReference>
<dbReference type="EMBL" id="JBHULV010000023">
    <property type="protein sequence ID" value="MFD2731549.1"/>
    <property type="molecule type" value="Genomic_DNA"/>
</dbReference>
<sequence>MKESQNLIDSSLLESIKNIVLSARKNIYQKVNQELILTYWQIGKEIVETEEKNNIDNKTSRQIILNLSKQLANEIGKGFSRSNLFNMRKLFLEYKSVQSLTGHLSWTHICELLILENKEKRSFYENEAINSSWSIRELKRQIDSSLYERLLLSQGKANKEKVLELAKKGQELVNAYDILKNPYVFEFLGIPENKPLLEKDLELKLIKHIESFY</sequence>
<reference evidence="3" key="1">
    <citation type="journal article" date="2019" name="Int. J. Syst. Evol. Microbiol.">
        <title>The Global Catalogue of Microorganisms (GCM) 10K type strain sequencing project: providing services to taxonomists for standard genome sequencing and annotation.</title>
        <authorList>
            <consortium name="The Broad Institute Genomics Platform"/>
            <consortium name="The Broad Institute Genome Sequencing Center for Infectious Disease"/>
            <person name="Wu L."/>
            <person name="Ma J."/>
        </authorList>
    </citation>
    <scope>NUCLEOTIDE SEQUENCE [LARGE SCALE GENOMIC DNA]</scope>
    <source>
        <strain evidence="3">KCTC 42456</strain>
    </source>
</reference>
<feature type="domain" description="YhcG N-terminal" evidence="1">
    <location>
        <begin position="16"/>
        <end position="149"/>
    </location>
</feature>
<proteinExistence type="predicted"/>
<organism evidence="2 3">
    <name type="scientific">Pedobacter alpinus</name>
    <dbReference type="NCBI Taxonomy" id="1590643"/>
    <lineage>
        <taxon>Bacteria</taxon>
        <taxon>Pseudomonadati</taxon>
        <taxon>Bacteroidota</taxon>
        <taxon>Sphingobacteriia</taxon>
        <taxon>Sphingobacteriales</taxon>
        <taxon>Sphingobacteriaceae</taxon>
        <taxon>Pedobacter</taxon>
    </lineage>
</organism>
<dbReference type="RefSeq" id="WP_379043119.1">
    <property type="nucleotide sequence ID" value="NZ_JBHSKW010000028.1"/>
</dbReference>
<gene>
    <name evidence="2" type="ORF">ACFSSE_07510</name>
</gene>
<evidence type="ECO:0000313" key="2">
    <source>
        <dbReference type="EMBL" id="MFD2731549.1"/>
    </source>
</evidence>
<accession>A0ABW5TRR1</accession>
<comment type="caution">
    <text evidence="2">The sequence shown here is derived from an EMBL/GenBank/DDBJ whole genome shotgun (WGS) entry which is preliminary data.</text>
</comment>
<dbReference type="PANTHER" id="PTHR30547">
    <property type="entry name" value="UNCHARACTERIZED PROTEIN YHCG-RELATED"/>
    <property type="match status" value="1"/>
</dbReference>
<name>A0ABW5TRR1_9SPHI</name>
<keyword evidence="3" id="KW-1185">Reference proteome</keyword>
<dbReference type="Pfam" id="PF17761">
    <property type="entry name" value="DUF1016_N"/>
    <property type="match status" value="1"/>
</dbReference>
<dbReference type="Proteomes" id="UP001597546">
    <property type="component" value="Unassembled WGS sequence"/>
</dbReference>
<evidence type="ECO:0000259" key="1">
    <source>
        <dbReference type="Pfam" id="PF17761"/>
    </source>
</evidence>